<dbReference type="GO" id="GO:0004342">
    <property type="term" value="F:glucosamine-6-phosphate deaminase activity"/>
    <property type="evidence" value="ECO:0007669"/>
    <property type="project" value="InterPro"/>
</dbReference>
<dbReference type="GO" id="GO:0006043">
    <property type="term" value="P:glucosamine catabolic process"/>
    <property type="evidence" value="ECO:0007669"/>
    <property type="project" value="TreeGrafter"/>
</dbReference>
<protein>
    <submittedName>
        <fullName evidence="2">Glucosamine-6-phosphate deaminase</fullName>
    </submittedName>
</protein>
<dbReference type="InterPro" id="IPR037171">
    <property type="entry name" value="NagB/RpiA_transferase-like"/>
</dbReference>
<evidence type="ECO:0000259" key="1">
    <source>
        <dbReference type="Pfam" id="PF01182"/>
    </source>
</evidence>
<dbReference type="InterPro" id="IPR004547">
    <property type="entry name" value="Glucosamine6P_isomerase"/>
</dbReference>
<dbReference type="GO" id="GO:0019262">
    <property type="term" value="P:N-acetylneuraminate catabolic process"/>
    <property type="evidence" value="ECO:0007669"/>
    <property type="project" value="TreeGrafter"/>
</dbReference>
<dbReference type="RefSeq" id="WP_244545375.1">
    <property type="nucleotide sequence ID" value="NZ_FPKU01000003.1"/>
</dbReference>
<dbReference type="InterPro" id="IPR006148">
    <property type="entry name" value="Glc/Gal-6P_isomerase"/>
</dbReference>
<reference evidence="2 3" key="1">
    <citation type="submission" date="2016-11" db="EMBL/GenBank/DDBJ databases">
        <authorList>
            <person name="Jaros S."/>
            <person name="Januszkiewicz K."/>
            <person name="Wedrychowicz H."/>
        </authorList>
    </citation>
    <scope>NUCLEOTIDE SEQUENCE [LARGE SCALE GENOMIC DNA]</scope>
    <source>
        <strain evidence="2 3">ATCC 23634</strain>
    </source>
</reference>
<dbReference type="GO" id="GO:0006046">
    <property type="term" value="P:N-acetylglucosamine catabolic process"/>
    <property type="evidence" value="ECO:0007669"/>
    <property type="project" value="TreeGrafter"/>
</dbReference>
<dbReference type="STRING" id="665118.SAMN02983003_3512"/>
<dbReference type="PANTHER" id="PTHR11280:SF6">
    <property type="entry name" value="GLUCOSAMINE-6-PHOSPHATE ISOMERASE NAGB"/>
    <property type="match status" value="1"/>
</dbReference>
<name>A0A1K2I3K1_9HYPH</name>
<gene>
    <name evidence="2" type="ORF">SAMN02983003_3512</name>
</gene>
<dbReference type="PANTHER" id="PTHR11280">
    <property type="entry name" value="GLUCOSAMINE-6-PHOSPHATE ISOMERASE"/>
    <property type="match status" value="1"/>
</dbReference>
<dbReference type="Gene3D" id="3.40.50.1360">
    <property type="match status" value="1"/>
</dbReference>
<keyword evidence="3" id="KW-1185">Reference proteome</keyword>
<dbReference type="GO" id="GO:0005737">
    <property type="term" value="C:cytoplasm"/>
    <property type="evidence" value="ECO:0007669"/>
    <property type="project" value="TreeGrafter"/>
</dbReference>
<accession>A0A1K2I3K1</accession>
<dbReference type="EMBL" id="FPKU01000003">
    <property type="protein sequence ID" value="SFZ86332.1"/>
    <property type="molecule type" value="Genomic_DNA"/>
</dbReference>
<dbReference type="GO" id="GO:0042802">
    <property type="term" value="F:identical protein binding"/>
    <property type="evidence" value="ECO:0007669"/>
    <property type="project" value="TreeGrafter"/>
</dbReference>
<dbReference type="Proteomes" id="UP000183447">
    <property type="component" value="Unassembled WGS sequence"/>
</dbReference>
<dbReference type="AlphaFoldDB" id="A0A1K2I3K1"/>
<dbReference type="SUPFAM" id="SSF100950">
    <property type="entry name" value="NagB/RpiA/CoA transferase-like"/>
    <property type="match status" value="1"/>
</dbReference>
<proteinExistence type="predicted"/>
<feature type="domain" description="Glucosamine/galactosamine-6-phosphate isomerase" evidence="1">
    <location>
        <begin position="23"/>
        <end position="242"/>
    </location>
</feature>
<organism evidence="2 3">
    <name type="scientific">Devosia enhydra</name>
    <dbReference type="NCBI Taxonomy" id="665118"/>
    <lineage>
        <taxon>Bacteria</taxon>
        <taxon>Pseudomonadati</taxon>
        <taxon>Pseudomonadota</taxon>
        <taxon>Alphaproteobacteria</taxon>
        <taxon>Hyphomicrobiales</taxon>
        <taxon>Devosiaceae</taxon>
        <taxon>Devosia</taxon>
    </lineage>
</organism>
<sequence>MKIATAPERAADRSPGFRHETYPDRAAMGAAAARDIADHLRTLLAHKSLVRMIFASAPSQADMLAALAAAPGIDWSRVIAFHMDEYVGLDLQHPAAFGPWLVRHFLGRVPIGAAHLIEPGADPMATAHDYAALLAEAPIDIVCLGIGVNGHIAFNDPPVADFSDPLDVKIVTLDETCRQQQVDEECFPALDAVPTEAITLTVPRLLRSDRMFAVVPGAIKRDAVSRTLHGPIETACPASALRTHPDCKLYLDKDANPHG</sequence>
<evidence type="ECO:0000313" key="2">
    <source>
        <dbReference type="EMBL" id="SFZ86332.1"/>
    </source>
</evidence>
<dbReference type="GO" id="GO:0005975">
    <property type="term" value="P:carbohydrate metabolic process"/>
    <property type="evidence" value="ECO:0007669"/>
    <property type="project" value="InterPro"/>
</dbReference>
<evidence type="ECO:0000313" key="3">
    <source>
        <dbReference type="Proteomes" id="UP000183447"/>
    </source>
</evidence>
<dbReference type="Pfam" id="PF01182">
    <property type="entry name" value="Glucosamine_iso"/>
    <property type="match status" value="1"/>
</dbReference>